<keyword evidence="3" id="KW-1185">Reference proteome</keyword>
<keyword evidence="1" id="KW-1133">Transmembrane helix</keyword>
<protein>
    <submittedName>
        <fullName evidence="2">Uncharacterized protein</fullName>
    </submittedName>
</protein>
<dbReference type="EMBL" id="FOHE01000002">
    <property type="protein sequence ID" value="SES78914.1"/>
    <property type="molecule type" value="Genomic_DNA"/>
</dbReference>
<keyword evidence="1" id="KW-0472">Membrane</keyword>
<accession>A0A1H9ZBS8</accession>
<dbReference type="Proteomes" id="UP000198618">
    <property type="component" value="Unassembled WGS sequence"/>
</dbReference>
<name>A0A1H9ZBS8_9BACI</name>
<keyword evidence="1" id="KW-0812">Transmembrane</keyword>
<dbReference type="AlphaFoldDB" id="A0A1H9ZBS8"/>
<evidence type="ECO:0000256" key="1">
    <source>
        <dbReference type="SAM" id="Phobius"/>
    </source>
</evidence>
<evidence type="ECO:0000313" key="2">
    <source>
        <dbReference type="EMBL" id="SES78914.1"/>
    </source>
</evidence>
<organism evidence="2 3">
    <name type="scientific">Oceanobacillus limi</name>
    <dbReference type="NCBI Taxonomy" id="930131"/>
    <lineage>
        <taxon>Bacteria</taxon>
        <taxon>Bacillati</taxon>
        <taxon>Bacillota</taxon>
        <taxon>Bacilli</taxon>
        <taxon>Bacillales</taxon>
        <taxon>Bacillaceae</taxon>
        <taxon>Oceanobacillus</taxon>
    </lineage>
</organism>
<gene>
    <name evidence="2" type="ORF">SAMN05216389_102182</name>
</gene>
<proteinExistence type="predicted"/>
<dbReference type="STRING" id="930131.SAMN05216389_102182"/>
<evidence type="ECO:0000313" key="3">
    <source>
        <dbReference type="Proteomes" id="UP000198618"/>
    </source>
</evidence>
<sequence>MKVTLIHTGYFFALLFPSFVSFFVILGAGFGGNSNIFSLTYFKWFIN</sequence>
<reference evidence="2 3" key="1">
    <citation type="submission" date="2016-10" db="EMBL/GenBank/DDBJ databases">
        <authorList>
            <person name="de Groot N.N."/>
        </authorList>
    </citation>
    <scope>NUCLEOTIDE SEQUENCE [LARGE SCALE GENOMIC DNA]</scope>
    <source>
        <strain evidence="2 3">IBRC-M 10780</strain>
    </source>
</reference>
<feature type="transmembrane region" description="Helical" evidence="1">
    <location>
        <begin position="12"/>
        <end position="32"/>
    </location>
</feature>